<evidence type="ECO:0000256" key="2">
    <source>
        <dbReference type="SAM" id="Phobius"/>
    </source>
</evidence>
<evidence type="ECO:0000313" key="3">
    <source>
        <dbReference type="EMBL" id="GHI01559.1"/>
    </source>
</evidence>
<feature type="transmembrane region" description="Helical" evidence="2">
    <location>
        <begin position="48"/>
        <end position="74"/>
    </location>
</feature>
<evidence type="ECO:0008006" key="5">
    <source>
        <dbReference type="Google" id="ProtNLM"/>
    </source>
</evidence>
<feature type="region of interest" description="Disordered" evidence="1">
    <location>
        <begin position="1"/>
        <end position="35"/>
    </location>
</feature>
<evidence type="ECO:0000256" key="1">
    <source>
        <dbReference type="SAM" id="MobiDB-lite"/>
    </source>
</evidence>
<accession>A0ABQ3NC94</accession>
<organism evidence="3 4">
    <name type="scientific">Neobacillus kokaensis</name>
    <dbReference type="NCBI Taxonomy" id="2759023"/>
    <lineage>
        <taxon>Bacteria</taxon>
        <taxon>Bacillati</taxon>
        <taxon>Bacillota</taxon>
        <taxon>Bacilli</taxon>
        <taxon>Bacillales</taxon>
        <taxon>Bacillaceae</taxon>
        <taxon>Neobacillus</taxon>
    </lineage>
</organism>
<dbReference type="Pfam" id="PF11772">
    <property type="entry name" value="EpuA"/>
    <property type="match status" value="1"/>
</dbReference>
<evidence type="ECO:0000313" key="4">
    <source>
        <dbReference type="Proteomes" id="UP000637074"/>
    </source>
</evidence>
<comment type="caution">
    <text evidence="3">The sequence shown here is derived from an EMBL/GenBank/DDBJ whole genome shotgun (WGS) entry which is preliminary data.</text>
</comment>
<keyword evidence="2" id="KW-0472">Membrane</keyword>
<keyword evidence="2" id="KW-1133">Transmembrane helix</keyword>
<reference evidence="3 4" key="1">
    <citation type="journal article" date="2022" name="Int. J. Syst. Evol. Microbiol.">
        <title>Neobacillus kokaensis sp. nov., isolated from soil.</title>
        <authorList>
            <person name="Yuki K."/>
            <person name="Matsubara H."/>
            <person name="Yamaguchi S."/>
        </authorList>
    </citation>
    <scope>NUCLEOTIDE SEQUENCE [LARGE SCALE GENOMIC DNA]</scope>
    <source>
        <strain evidence="3 4">LOB 377</strain>
    </source>
</reference>
<name>A0ABQ3NC94_9BACI</name>
<dbReference type="Proteomes" id="UP000637074">
    <property type="component" value="Unassembled WGS sequence"/>
</dbReference>
<proteinExistence type="predicted"/>
<dbReference type="InterPro" id="IPR024596">
    <property type="entry name" value="RNApol_su_b/EpuA"/>
</dbReference>
<protein>
    <recommendedName>
        <fullName evidence="5">Hydroxymyristoyl-ACP dehydratase</fullName>
    </recommendedName>
</protein>
<gene>
    <name evidence="3" type="ORF">AM1BK_51010</name>
</gene>
<keyword evidence="4" id="KW-1185">Reference proteome</keyword>
<dbReference type="EMBL" id="BNDS01000047">
    <property type="protein sequence ID" value="GHI01559.1"/>
    <property type="molecule type" value="Genomic_DNA"/>
</dbReference>
<keyword evidence="2" id="KW-0812">Transmembrane</keyword>
<dbReference type="RefSeq" id="WP_191277203.1">
    <property type="nucleotide sequence ID" value="NZ_BNDS01000047.1"/>
</dbReference>
<sequence length="99" mass="10986">MALNQEQVSTREDYKKAKSQSVQNNGQKKKPEAADVPAKRIRIRLIPIWLRLLLLVIFMVIGVVAGAVVGYGVLGGGKVADVFKESTWTHIIDLVDKEK</sequence>